<evidence type="ECO:0000313" key="6">
    <source>
        <dbReference type="Proteomes" id="UP001054846"/>
    </source>
</evidence>
<dbReference type="EMBL" id="CP063845">
    <property type="protein sequence ID" value="UFP93259.1"/>
    <property type="molecule type" value="Genomic_DNA"/>
</dbReference>
<dbReference type="InterPro" id="IPR001119">
    <property type="entry name" value="SLH_dom"/>
</dbReference>
<feature type="coiled-coil region" evidence="3">
    <location>
        <begin position="126"/>
        <end position="160"/>
    </location>
</feature>
<dbReference type="Proteomes" id="UP001054846">
    <property type="component" value="Chromosome"/>
</dbReference>
<keyword evidence="3" id="KW-0175">Coiled coil</keyword>
<keyword evidence="2" id="KW-0732">Signal</keyword>
<dbReference type="InterPro" id="IPR007049">
    <property type="entry name" value="Carb-sel_porin_OprB"/>
</dbReference>
<dbReference type="PANTHER" id="PTHR43308">
    <property type="entry name" value="OUTER MEMBRANE PROTEIN ALPHA-RELATED"/>
    <property type="match status" value="1"/>
</dbReference>
<accession>A0ABY3PI15</accession>
<evidence type="ECO:0000256" key="2">
    <source>
        <dbReference type="RuleBase" id="RU363072"/>
    </source>
</evidence>
<evidence type="ECO:0000259" key="4">
    <source>
        <dbReference type="PROSITE" id="PS51272"/>
    </source>
</evidence>
<gene>
    <name evidence="5" type="ORF">ISF26_15815</name>
</gene>
<dbReference type="Pfam" id="PF04966">
    <property type="entry name" value="OprB"/>
    <property type="match status" value="1"/>
</dbReference>
<sequence length="586" mass="61942">MKMRKPSLLAGTIGLLTLLGLAGPALAEPSDTQQIDQYLQQGMGDSVAQVNSVSELTDVDPNSWAFQALKSVVERFGCLEGYPNKTYLGNRPTSRYEFAAGLNACLEKVNELITASTADKATKEDLATLQRLQEEFRNELAALRGRVDALEAKTKDIESKLFNVNSKLDASVVMAATIGGGDTSKFFFTPVPVGVGPSYGDSQFSRFVATGDANAPATALPSRALGEANASFTARTSLNIRATFTGTDELLVRMRGVAGQDLGAVFQGIASGLGTQFYALGPGNNAYDGSTVGGGVDGRAPVSFDKIRYTTNLFSDSFRIFVGPRIDIFEFIDTNSFANNEEVDFSSGFFINNPLTTFIFAGPGGGFDFQIGDFLAIRAIYIAPTGGAAGTRSGSSVPFGGSGLFGGSYTAVGELEINPIKTASIKLQYAHFLEQGAVLGTLLNGSGTSGVTDVYAANVEWAIFPSLAIFGRYGYGNSRINGVASTTFTEIESSTWQAGFALPGLFGPGNTFAAAYGQPIRVNSGQFATGLSFVPSASEGNVEVFYRFQVSDRLSLTPDVQFYINPVNSNSNAGITVGTIRATFTF</sequence>
<evidence type="ECO:0000313" key="5">
    <source>
        <dbReference type="EMBL" id="UFP93259.1"/>
    </source>
</evidence>
<name>A0ABY3PI15_9CYAN</name>
<dbReference type="PROSITE" id="PS51272">
    <property type="entry name" value="SLH"/>
    <property type="match status" value="1"/>
</dbReference>
<dbReference type="InterPro" id="IPR051465">
    <property type="entry name" value="Cell_Envelope_Struct_Comp"/>
</dbReference>
<feature type="chain" id="PRO_5045012452" evidence="2">
    <location>
        <begin position="28"/>
        <end position="586"/>
    </location>
</feature>
<feature type="signal peptide" evidence="2">
    <location>
        <begin position="1"/>
        <end position="27"/>
    </location>
</feature>
<dbReference type="NCBIfam" id="NF033921">
    <property type="entry name" value="por_somb"/>
    <property type="match status" value="1"/>
</dbReference>
<dbReference type="InterPro" id="IPR038673">
    <property type="entry name" value="OprB_sf"/>
</dbReference>
<keyword evidence="6" id="KW-1185">Reference proteome</keyword>
<protein>
    <submittedName>
        <fullName evidence="5">Iron uptake porin</fullName>
    </submittedName>
</protein>
<feature type="domain" description="SLH" evidence="4">
    <location>
        <begin position="52"/>
        <end position="116"/>
    </location>
</feature>
<dbReference type="PANTHER" id="PTHR43308:SF1">
    <property type="entry name" value="OUTER MEMBRANE PROTEIN ALPHA"/>
    <property type="match status" value="1"/>
</dbReference>
<reference evidence="5 6" key="1">
    <citation type="journal article" date="2021" name="Genome Biol. Evol.">
        <title>Complete Genome Sequencing of a Novel Gloeobacter Species from a Waterfall Cave in Mexico.</title>
        <authorList>
            <person name="Saw J.H."/>
            <person name="Cardona T."/>
            <person name="Montejano G."/>
        </authorList>
    </citation>
    <scope>NUCLEOTIDE SEQUENCE [LARGE SCALE GENOMIC DNA]</scope>
    <source>
        <strain evidence="5">MG652769</strain>
    </source>
</reference>
<organism evidence="5 6">
    <name type="scientific">Gloeobacter morelensis MG652769</name>
    <dbReference type="NCBI Taxonomy" id="2781736"/>
    <lineage>
        <taxon>Bacteria</taxon>
        <taxon>Bacillati</taxon>
        <taxon>Cyanobacteriota</taxon>
        <taxon>Cyanophyceae</taxon>
        <taxon>Gloeobacterales</taxon>
        <taxon>Gloeobacteraceae</taxon>
        <taxon>Gloeobacter</taxon>
        <taxon>Gloeobacter morelensis</taxon>
    </lineage>
</organism>
<proteinExistence type="inferred from homology"/>
<dbReference type="Gene3D" id="2.40.160.180">
    <property type="entry name" value="Carbohydrate-selective porin OprB"/>
    <property type="match status" value="1"/>
</dbReference>
<dbReference type="InterPro" id="IPR047684">
    <property type="entry name" value="Por_som-like"/>
</dbReference>
<evidence type="ECO:0000256" key="1">
    <source>
        <dbReference type="ARBA" id="ARBA00008769"/>
    </source>
</evidence>
<evidence type="ECO:0000256" key="3">
    <source>
        <dbReference type="SAM" id="Coils"/>
    </source>
</evidence>
<comment type="similarity">
    <text evidence="1 2">Belongs to the OprB family.</text>
</comment>